<organism evidence="2">
    <name type="scientific">marine metagenome</name>
    <dbReference type="NCBI Taxonomy" id="408172"/>
    <lineage>
        <taxon>unclassified sequences</taxon>
        <taxon>metagenomes</taxon>
        <taxon>ecological metagenomes</taxon>
    </lineage>
</organism>
<feature type="non-terminal residue" evidence="2">
    <location>
        <position position="1"/>
    </location>
</feature>
<feature type="transmembrane region" description="Helical" evidence="1">
    <location>
        <begin position="48"/>
        <end position="76"/>
    </location>
</feature>
<evidence type="ECO:0008006" key="3">
    <source>
        <dbReference type="Google" id="ProtNLM"/>
    </source>
</evidence>
<evidence type="ECO:0000256" key="1">
    <source>
        <dbReference type="SAM" id="Phobius"/>
    </source>
</evidence>
<protein>
    <recommendedName>
        <fullName evidence="3">Signal peptidase I</fullName>
    </recommendedName>
</protein>
<feature type="transmembrane region" description="Helical" evidence="1">
    <location>
        <begin position="88"/>
        <end position="108"/>
    </location>
</feature>
<dbReference type="Pfam" id="PF18936">
    <property type="entry name" value="DUF5684"/>
    <property type="match status" value="1"/>
</dbReference>
<gene>
    <name evidence="2" type="ORF">METZ01_LOCUS475017</name>
</gene>
<name>A0A383BQT9_9ZZZZ</name>
<keyword evidence="1" id="KW-0812">Transmembrane</keyword>
<keyword evidence="1" id="KW-0472">Membrane</keyword>
<dbReference type="InterPro" id="IPR043739">
    <property type="entry name" value="DUF5684"/>
</dbReference>
<dbReference type="AlphaFoldDB" id="A0A383BQT9"/>
<sequence>WLGLVMLVFLILWIVANMRILSKAGKPGWHAIIPFVNMYQLAVIGGKPGWWGIVACFLPIIPIAGGIASLVMFVMIYHGIAQGYGKGAGFTVGLILLNPIFLLILAFGSAQYVGHGGGGGGEPQGEGTV</sequence>
<proteinExistence type="predicted"/>
<accession>A0A383BQT9</accession>
<reference evidence="2" key="1">
    <citation type="submission" date="2018-05" db="EMBL/GenBank/DDBJ databases">
        <authorList>
            <person name="Lanie J.A."/>
            <person name="Ng W.-L."/>
            <person name="Kazmierczak K.M."/>
            <person name="Andrzejewski T.M."/>
            <person name="Davidsen T.M."/>
            <person name="Wayne K.J."/>
            <person name="Tettelin H."/>
            <person name="Glass J.I."/>
            <person name="Rusch D."/>
            <person name="Podicherti R."/>
            <person name="Tsui H.-C.T."/>
            <person name="Winkler M.E."/>
        </authorList>
    </citation>
    <scope>NUCLEOTIDE SEQUENCE</scope>
</reference>
<evidence type="ECO:0000313" key="2">
    <source>
        <dbReference type="EMBL" id="SVE22163.1"/>
    </source>
</evidence>
<keyword evidence="1" id="KW-1133">Transmembrane helix</keyword>
<dbReference type="EMBL" id="UINC01202387">
    <property type="protein sequence ID" value="SVE22163.1"/>
    <property type="molecule type" value="Genomic_DNA"/>
</dbReference>